<dbReference type="GO" id="GO:0042575">
    <property type="term" value="C:DNA polymerase complex"/>
    <property type="evidence" value="ECO:0007669"/>
    <property type="project" value="UniProtKB-ARBA"/>
</dbReference>
<accession>A0A653BX31</accession>
<dbReference type="EC" id="2.7.7.49" evidence="1"/>
<dbReference type="SUPFAM" id="SSF56672">
    <property type="entry name" value="DNA/RNA polymerases"/>
    <property type="match status" value="1"/>
</dbReference>
<dbReference type="PROSITE" id="PS50994">
    <property type="entry name" value="INTEGRASE"/>
    <property type="match status" value="1"/>
</dbReference>
<dbReference type="FunFam" id="1.10.340.70:FF:000001">
    <property type="entry name" value="Retrovirus-related Pol polyprotein from transposon gypsy-like Protein"/>
    <property type="match status" value="1"/>
</dbReference>
<organism evidence="3 4">
    <name type="scientific">Callosobruchus maculatus</name>
    <name type="common">Southern cowpea weevil</name>
    <name type="synonym">Pulse bruchid</name>
    <dbReference type="NCBI Taxonomy" id="64391"/>
    <lineage>
        <taxon>Eukaryota</taxon>
        <taxon>Metazoa</taxon>
        <taxon>Ecdysozoa</taxon>
        <taxon>Arthropoda</taxon>
        <taxon>Hexapoda</taxon>
        <taxon>Insecta</taxon>
        <taxon>Pterygota</taxon>
        <taxon>Neoptera</taxon>
        <taxon>Endopterygota</taxon>
        <taxon>Coleoptera</taxon>
        <taxon>Polyphaga</taxon>
        <taxon>Cucujiformia</taxon>
        <taxon>Chrysomeloidea</taxon>
        <taxon>Chrysomelidae</taxon>
        <taxon>Bruchinae</taxon>
        <taxon>Bruchini</taxon>
        <taxon>Callosobruchus</taxon>
    </lineage>
</organism>
<dbReference type="FunFam" id="3.30.70.270:FF:000063">
    <property type="entry name" value="Zinc knuckle domaincontaining protein"/>
    <property type="match status" value="1"/>
</dbReference>
<dbReference type="InterPro" id="IPR036397">
    <property type="entry name" value="RNaseH_sf"/>
</dbReference>
<feature type="domain" description="Integrase catalytic" evidence="2">
    <location>
        <begin position="420"/>
        <end position="588"/>
    </location>
</feature>
<dbReference type="CDD" id="cd01647">
    <property type="entry name" value="RT_LTR"/>
    <property type="match status" value="1"/>
</dbReference>
<dbReference type="Gene3D" id="3.30.70.270">
    <property type="match status" value="2"/>
</dbReference>
<sequence length="902" mass="104484">MDESTRFCVDYRQLNNVTKKDSYPLPRIDDTLDTLAGSKVFSTLDLKRGYWQVEMDPGDKGKTAFTVRSGLWQFTVMPFGMYDIIVVGKSFDDHLKNLEQVFKRLRQSGLKLSPKKCHLFHKKVQYLRHVVSQEGIAVDPQKIEAVRGWSVPKNKHDVRSFLGLCTYYRRYVAGFATIAKPLTRLTEEDRRFQWENDCQKFLLRTDHASLTWLLRFKNPEREVARWIERLQEFDFDIENRAGKSHGNADALSRRPCSDDCARCNRAKTKDAIIRRTTVVDDRWQPTELQKDQEEDPSLKLIIEWKREDQRPSWQEVSPYSPTVKFYWAQWDSLVMEDGILRRVLEDKEGTQERRQTVVPRNRVAEVLGEVHSGTSGGHLGVAKTLEKGRERFYWFRCKEDVKEWCRKCTVCAASNGAQRRKKAPMRQYNVGSPFERIAIDVAGPFPESEAGNKYIVVVIDYFSKWVEAYALPNQEAATVADALVKDWICRFGVALELHSDQGRNFESALFQNVCKTLGIRKTRTTALHPQSDGMVEMMNRTVNRYLAKVVSDHQRDWDSWLHLFLLAYRSAVLETTGETPASIVFGREFRLPCDLMFGCKPGDDVAGEDYVTNLRRKMDEADEEVRHNIRTASDRMKMTYDVGSSETAYQPGDLVWLYNPQKRHGLTPKLQSSWEGPYKVVKKINDVIYRIKKADGGKPTVVHFNRLAPFAGDNVGAQVRELQQFHPELNFEDFMATHTGTAKARFGVTREEHRDLFTVPDEYALAHCVARDLRMSRGIASEFQRLFGQVDELKRQGGRVGQVLELRSDQRLLYYLISKEKSYQKPTYRTVWEALLDLREKLLTANVLKLAVPKLACGRDGLDWRIIRNMLEVLFRFRGIEILVCSWNPRGPTEHRTVDCFF</sequence>
<keyword evidence="4" id="KW-1185">Reference proteome</keyword>
<dbReference type="Gene3D" id="1.10.340.70">
    <property type="match status" value="1"/>
</dbReference>
<dbReference type="InterPro" id="IPR041588">
    <property type="entry name" value="Integrase_H2C2"/>
</dbReference>
<dbReference type="EMBL" id="CAACVG010006237">
    <property type="protein sequence ID" value="VEN40030.1"/>
    <property type="molecule type" value="Genomic_DNA"/>
</dbReference>
<evidence type="ECO:0000259" key="2">
    <source>
        <dbReference type="PROSITE" id="PS50994"/>
    </source>
</evidence>
<dbReference type="GO" id="GO:0003964">
    <property type="term" value="F:RNA-directed DNA polymerase activity"/>
    <property type="evidence" value="ECO:0007669"/>
    <property type="project" value="UniProtKB-EC"/>
</dbReference>
<evidence type="ECO:0000313" key="3">
    <source>
        <dbReference type="EMBL" id="VEN40030.1"/>
    </source>
</evidence>
<name>A0A653BX31_CALMS</name>
<protein>
    <recommendedName>
        <fullName evidence="1">RNA-directed DNA polymerase</fullName>
        <ecNumber evidence="1">2.7.7.49</ecNumber>
    </recommendedName>
</protein>
<dbReference type="InterPro" id="IPR043128">
    <property type="entry name" value="Rev_trsase/Diguanyl_cyclase"/>
</dbReference>
<dbReference type="PANTHER" id="PTHR37984">
    <property type="entry name" value="PROTEIN CBG26694"/>
    <property type="match status" value="1"/>
</dbReference>
<dbReference type="GO" id="GO:0015074">
    <property type="term" value="P:DNA integration"/>
    <property type="evidence" value="ECO:0007669"/>
    <property type="project" value="InterPro"/>
</dbReference>
<dbReference type="InterPro" id="IPR001584">
    <property type="entry name" value="Integrase_cat-core"/>
</dbReference>
<dbReference type="CDD" id="cd02901">
    <property type="entry name" value="Macro_Poa1p-like"/>
    <property type="match status" value="1"/>
</dbReference>
<dbReference type="Gene3D" id="3.30.420.10">
    <property type="entry name" value="Ribonuclease H-like superfamily/Ribonuclease H"/>
    <property type="match status" value="1"/>
</dbReference>
<dbReference type="Pfam" id="PF17921">
    <property type="entry name" value="Integrase_H2C2"/>
    <property type="match status" value="1"/>
</dbReference>
<evidence type="ECO:0000256" key="1">
    <source>
        <dbReference type="ARBA" id="ARBA00012493"/>
    </source>
</evidence>
<proteinExistence type="predicted"/>
<dbReference type="Proteomes" id="UP000410492">
    <property type="component" value="Unassembled WGS sequence"/>
</dbReference>
<dbReference type="FunFam" id="3.30.70.270:FF:000003">
    <property type="entry name" value="Transposon Ty3-G Gag-Pol polyprotein"/>
    <property type="match status" value="1"/>
</dbReference>
<dbReference type="InterPro" id="IPR050951">
    <property type="entry name" value="Retrovirus_Pol_polyprotein"/>
</dbReference>
<dbReference type="InterPro" id="IPR054465">
    <property type="entry name" value="Integrase_p58-like_C"/>
</dbReference>
<dbReference type="InterPro" id="IPR012337">
    <property type="entry name" value="RNaseH-like_sf"/>
</dbReference>
<dbReference type="OrthoDB" id="6768464at2759"/>
<dbReference type="AlphaFoldDB" id="A0A653BX31"/>
<dbReference type="Pfam" id="PF00078">
    <property type="entry name" value="RVT_1"/>
    <property type="match status" value="1"/>
</dbReference>
<dbReference type="FunFam" id="3.30.420.10:FF:000032">
    <property type="entry name" value="Retrovirus-related Pol polyprotein from transposon 297-like Protein"/>
    <property type="match status" value="1"/>
</dbReference>
<dbReference type="InterPro" id="IPR043502">
    <property type="entry name" value="DNA/RNA_pol_sf"/>
</dbReference>
<dbReference type="InterPro" id="IPR000477">
    <property type="entry name" value="RT_dom"/>
</dbReference>
<reference evidence="3 4" key="1">
    <citation type="submission" date="2019-01" db="EMBL/GenBank/DDBJ databases">
        <authorList>
            <person name="Sayadi A."/>
        </authorList>
    </citation>
    <scope>NUCLEOTIDE SEQUENCE [LARGE SCALE GENOMIC DNA]</scope>
</reference>
<dbReference type="GO" id="GO:0003676">
    <property type="term" value="F:nucleic acid binding"/>
    <property type="evidence" value="ECO:0007669"/>
    <property type="project" value="InterPro"/>
</dbReference>
<gene>
    <name evidence="3" type="ORF">CALMAC_LOCUS4335</name>
</gene>
<evidence type="ECO:0000313" key="4">
    <source>
        <dbReference type="Proteomes" id="UP000410492"/>
    </source>
</evidence>
<dbReference type="Gene3D" id="3.40.220.10">
    <property type="entry name" value="Leucine Aminopeptidase, subunit E, domain 1"/>
    <property type="match status" value="1"/>
</dbReference>
<dbReference type="Pfam" id="PF22938">
    <property type="entry name" value="Integrase_p58_C"/>
    <property type="match status" value="1"/>
</dbReference>
<dbReference type="InterPro" id="IPR043472">
    <property type="entry name" value="Macro_dom-like"/>
</dbReference>
<dbReference type="SUPFAM" id="SSF53098">
    <property type="entry name" value="Ribonuclease H-like"/>
    <property type="match status" value="1"/>
</dbReference>
<dbReference type="SUPFAM" id="SSF52949">
    <property type="entry name" value="Macro domain-like"/>
    <property type="match status" value="1"/>
</dbReference>
<dbReference type="Pfam" id="PF00665">
    <property type="entry name" value="rve"/>
    <property type="match status" value="1"/>
</dbReference>
<dbReference type="PANTHER" id="PTHR37984:SF15">
    <property type="entry name" value="INTEGRASE CATALYTIC DOMAIN-CONTAINING PROTEIN"/>
    <property type="match status" value="1"/>
</dbReference>